<dbReference type="SUPFAM" id="SSF48452">
    <property type="entry name" value="TPR-like"/>
    <property type="match status" value="1"/>
</dbReference>
<dbReference type="InterPro" id="IPR011990">
    <property type="entry name" value="TPR-like_helical_dom_sf"/>
</dbReference>
<dbReference type="Proteomes" id="UP000799776">
    <property type="component" value="Unassembled WGS sequence"/>
</dbReference>
<evidence type="ECO:0000313" key="1">
    <source>
        <dbReference type="EMBL" id="KAF2089454.1"/>
    </source>
</evidence>
<reference evidence="1" key="1">
    <citation type="journal article" date="2020" name="Stud. Mycol.">
        <title>101 Dothideomycetes genomes: a test case for predicting lifestyles and emergence of pathogens.</title>
        <authorList>
            <person name="Haridas S."/>
            <person name="Albert R."/>
            <person name="Binder M."/>
            <person name="Bloem J."/>
            <person name="Labutti K."/>
            <person name="Salamov A."/>
            <person name="Andreopoulos B."/>
            <person name="Baker S."/>
            <person name="Barry K."/>
            <person name="Bills G."/>
            <person name="Bluhm B."/>
            <person name="Cannon C."/>
            <person name="Castanera R."/>
            <person name="Culley D."/>
            <person name="Daum C."/>
            <person name="Ezra D."/>
            <person name="Gonzalez J."/>
            <person name="Henrissat B."/>
            <person name="Kuo A."/>
            <person name="Liang C."/>
            <person name="Lipzen A."/>
            <person name="Lutzoni F."/>
            <person name="Magnuson J."/>
            <person name="Mondo S."/>
            <person name="Nolan M."/>
            <person name="Ohm R."/>
            <person name="Pangilinan J."/>
            <person name="Park H.-J."/>
            <person name="Ramirez L."/>
            <person name="Alfaro M."/>
            <person name="Sun H."/>
            <person name="Tritt A."/>
            <person name="Yoshinaga Y."/>
            <person name="Zwiers L.-H."/>
            <person name="Turgeon B."/>
            <person name="Goodwin S."/>
            <person name="Spatafora J."/>
            <person name="Crous P."/>
            <person name="Grigoriev I."/>
        </authorList>
    </citation>
    <scope>NUCLEOTIDE SEQUENCE</scope>
    <source>
        <strain evidence="1">CBS 121410</strain>
    </source>
</reference>
<dbReference type="OrthoDB" id="414698at2759"/>
<dbReference type="InterPro" id="IPR010323">
    <property type="entry name" value="DUF924"/>
</dbReference>
<protein>
    <recommendedName>
        <fullName evidence="3">DUF924-domain-containing protein</fullName>
    </recommendedName>
</protein>
<dbReference type="Gene3D" id="1.20.58.320">
    <property type="entry name" value="TPR-like"/>
    <property type="match status" value="1"/>
</dbReference>
<dbReference type="EMBL" id="ML978714">
    <property type="protein sequence ID" value="KAF2089454.1"/>
    <property type="molecule type" value="Genomic_DNA"/>
</dbReference>
<gene>
    <name evidence="1" type="ORF">K490DRAFT_72223</name>
</gene>
<dbReference type="AlphaFoldDB" id="A0A6A5YF63"/>
<organism evidence="1 2">
    <name type="scientific">Saccharata proteae CBS 121410</name>
    <dbReference type="NCBI Taxonomy" id="1314787"/>
    <lineage>
        <taxon>Eukaryota</taxon>
        <taxon>Fungi</taxon>
        <taxon>Dikarya</taxon>
        <taxon>Ascomycota</taxon>
        <taxon>Pezizomycotina</taxon>
        <taxon>Dothideomycetes</taxon>
        <taxon>Dothideomycetes incertae sedis</taxon>
        <taxon>Botryosphaeriales</taxon>
        <taxon>Saccharataceae</taxon>
        <taxon>Saccharata</taxon>
    </lineage>
</organism>
<proteinExistence type="predicted"/>
<accession>A0A6A5YF63</accession>
<keyword evidence="2" id="KW-1185">Reference proteome</keyword>
<evidence type="ECO:0000313" key="2">
    <source>
        <dbReference type="Proteomes" id="UP000799776"/>
    </source>
</evidence>
<evidence type="ECO:0008006" key="3">
    <source>
        <dbReference type="Google" id="ProtNLM"/>
    </source>
</evidence>
<name>A0A6A5YF63_9PEZI</name>
<dbReference type="Gene3D" id="1.25.40.10">
    <property type="entry name" value="Tetratricopeptide repeat domain"/>
    <property type="match status" value="1"/>
</dbReference>
<dbReference type="Pfam" id="PF06041">
    <property type="entry name" value="DUF924"/>
    <property type="match status" value="1"/>
</dbReference>
<sequence length="271" mass="31094">MSTPRTLSLNRSLFNRNLYKSVRDVWFSGLAKGATAPDVEINKRWFGRGSAEERQAFDDLCASKFGDALESLQPEQFPLPEGGTYLKERANAATIAAPFITTIDPTFYEYNFEEAGNAALGLILLLDQMPRNIYRGNQSIIYNHYDRISRAVLYHVLTQGFRLDQVERFQIAPVYGTWFYIPLMHSEYLEDHRLYLNVMTALKSEVEKRGDAKALEHVDSCLGFEKKHCVILEKFGRYPHRNEALGRETTEAERVWLESGGDTFGTDKKKF</sequence>